<dbReference type="EMBL" id="PQCO01000146">
    <property type="protein sequence ID" value="PUE03859.1"/>
    <property type="molecule type" value="Genomic_DNA"/>
</dbReference>
<dbReference type="CDD" id="cd03025">
    <property type="entry name" value="DsbA_FrnE_like"/>
    <property type="match status" value="1"/>
</dbReference>
<name>A0A6N4DZ94_9GAMM</name>
<organism evidence="1 2">
    <name type="scientific">Candidatus Sedimenticola endophacoides</name>
    <dbReference type="NCBI Taxonomy" id="2548426"/>
    <lineage>
        <taxon>Bacteria</taxon>
        <taxon>Pseudomonadati</taxon>
        <taxon>Pseudomonadota</taxon>
        <taxon>Gammaproteobacteria</taxon>
        <taxon>Chromatiales</taxon>
        <taxon>Sedimenticolaceae</taxon>
        <taxon>Sedimenticola</taxon>
    </lineage>
</organism>
<dbReference type="SUPFAM" id="SSF52833">
    <property type="entry name" value="Thioredoxin-like"/>
    <property type="match status" value="1"/>
</dbReference>
<sequence length="227" mass="25577">MRRRTGPPGRRWSRPWPGSIPAEPGRRLGILYYIHDPMCSWCWAFRPAWERIVHGLPPGIEPRLLLGGLAPDCDQPMPEALRRKLRGVWRTIQRQVPGTPFNFAFWERCTPRRSTYPACRAVIAARRQSPRSEEAMILAIQRAYYLQARNPSDAQTLCDLAAALGLDPARFASDLASPGVDAALRGEIEQGARLGVRTFPSLVLVDGARTRHLPHDYLDPDLVLARL</sequence>
<comment type="caution">
    <text evidence="1">The sequence shown here is derived from an EMBL/GenBank/DDBJ whole genome shotgun (WGS) entry which is preliminary data.</text>
</comment>
<reference evidence="1 2" key="1">
    <citation type="submission" date="2018-01" db="EMBL/GenBank/DDBJ databases">
        <title>Novel co-symbiosis in the lucinid bivalve Phacoides pectinatus.</title>
        <authorList>
            <person name="Lim S.J."/>
            <person name="Davis B.G."/>
            <person name="Gill D.E."/>
            <person name="Engel A.S."/>
            <person name="Anderson L.C."/>
            <person name="Campbell B.J."/>
        </authorList>
    </citation>
    <scope>NUCLEOTIDE SEQUENCE [LARGE SCALE GENOMIC DNA]</scope>
    <source>
        <strain evidence="1">N3_P5</strain>
    </source>
</reference>
<dbReference type="InterPro" id="IPR036249">
    <property type="entry name" value="Thioredoxin-like_sf"/>
</dbReference>
<dbReference type="PANTHER" id="PTHR13887">
    <property type="entry name" value="GLUTATHIONE S-TRANSFERASE KAPPA"/>
    <property type="match status" value="1"/>
</dbReference>
<evidence type="ECO:0000313" key="2">
    <source>
        <dbReference type="Proteomes" id="UP000250928"/>
    </source>
</evidence>
<gene>
    <name evidence="1" type="ORF">C3L24_04055</name>
</gene>
<protein>
    <submittedName>
        <fullName evidence="1">DsbA family protein</fullName>
    </submittedName>
</protein>
<dbReference type="Gene3D" id="3.40.30.10">
    <property type="entry name" value="Glutaredoxin"/>
    <property type="match status" value="1"/>
</dbReference>
<dbReference type="AlphaFoldDB" id="A0A6N4DZ94"/>
<dbReference type="Gene3D" id="1.10.472.60">
    <property type="entry name" value="putative protein disulfide isomerase domain"/>
    <property type="match status" value="1"/>
</dbReference>
<proteinExistence type="predicted"/>
<dbReference type="Pfam" id="PF13743">
    <property type="entry name" value="Thioredoxin_5"/>
    <property type="match status" value="1"/>
</dbReference>
<accession>A0A6N4DZ94</accession>
<evidence type="ECO:0000313" key="1">
    <source>
        <dbReference type="EMBL" id="PUE03859.1"/>
    </source>
</evidence>
<dbReference type="PANTHER" id="PTHR13887:SF54">
    <property type="entry name" value="DSBA FAMILY PROTEIN"/>
    <property type="match status" value="1"/>
</dbReference>
<dbReference type="Proteomes" id="UP000250928">
    <property type="component" value="Unassembled WGS sequence"/>
</dbReference>